<dbReference type="AlphaFoldDB" id="A0A927BZR7"/>
<evidence type="ECO:0000256" key="9">
    <source>
        <dbReference type="ARBA" id="ARBA00023077"/>
    </source>
</evidence>
<comment type="caution">
    <text evidence="17">The sequence shown here is derived from an EMBL/GenBank/DDBJ whole genome shotgun (WGS) entry which is preliminary data.</text>
</comment>
<evidence type="ECO:0000256" key="10">
    <source>
        <dbReference type="ARBA" id="ARBA00023136"/>
    </source>
</evidence>
<evidence type="ECO:0000256" key="2">
    <source>
        <dbReference type="ARBA" id="ARBA00022448"/>
    </source>
</evidence>
<evidence type="ECO:0000259" key="16">
    <source>
        <dbReference type="Pfam" id="PF07715"/>
    </source>
</evidence>
<evidence type="ECO:0000313" key="18">
    <source>
        <dbReference type="Proteomes" id="UP000610558"/>
    </source>
</evidence>
<evidence type="ECO:0000256" key="13">
    <source>
        <dbReference type="PROSITE-ProRule" id="PRU10143"/>
    </source>
</evidence>
<keyword evidence="7" id="KW-0408">Iron</keyword>
<protein>
    <submittedName>
        <fullName evidence="17">TonB-dependent receptor</fullName>
    </submittedName>
</protein>
<dbReference type="GO" id="GO:0009279">
    <property type="term" value="C:cell outer membrane"/>
    <property type="evidence" value="ECO:0007669"/>
    <property type="project" value="UniProtKB-SubCell"/>
</dbReference>
<evidence type="ECO:0000256" key="14">
    <source>
        <dbReference type="RuleBase" id="RU003357"/>
    </source>
</evidence>
<accession>A0A927BZR7</accession>
<dbReference type="InterPro" id="IPR000531">
    <property type="entry name" value="Beta-barrel_TonB"/>
</dbReference>
<dbReference type="PANTHER" id="PTHR32552:SF81">
    <property type="entry name" value="TONB-DEPENDENT OUTER MEMBRANE RECEPTOR"/>
    <property type="match status" value="1"/>
</dbReference>
<evidence type="ECO:0000313" key="17">
    <source>
        <dbReference type="EMBL" id="MBD2858599.1"/>
    </source>
</evidence>
<organism evidence="17 18">
    <name type="scientific">Spongiibacter pelagi</name>
    <dbReference type="NCBI Taxonomy" id="2760804"/>
    <lineage>
        <taxon>Bacteria</taxon>
        <taxon>Pseudomonadati</taxon>
        <taxon>Pseudomonadota</taxon>
        <taxon>Gammaproteobacteria</taxon>
        <taxon>Cellvibrionales</taxon>
        <taxon>Spongiibacteraceae</taxon>
        <taxon>Spongiibacter</taxon>
    </lineage>
</organism>
<keyword evidence="9 13" id="KW-0798">TonB box</keyword>
<dbReference type="InterPro" id="IPR010916">
    <property type="entry name" value="TonB_box_CS"/>
</dbReference>
<dbReference type="EMBL" id="JACXLD010000002">
    <property type="protein sequence ID" value="MBD2858599.1"/>
    <property type="molecule type" value="Genomic_DNA"/>
</dbReference>
<feature type="domain" description="TonB-dependent receptor-like beta-barrel" evidence="15">
    <location>
        <begin position="232"/>
        <end position="673"/>
    </location>
</feature>
<reference evidence="17" key="1">
    <citation type="submission" date="2020-09" db="EMBL/GenBank/DDBJ databases">
        <authorList>
            <person name="Yoon J.-W."/>
        </authorList>
    </citation>
    <scope>NUCLEOTIDE SEQUENCE</scope>
    <source>
        <strain evidence="17">KMU-158</strain>
    </source>
</reference>
<evidence type="ECO:0000256" key="5">
    <source>
        <dbReference type="ARBA" id="ARBA00022692"/>
    </source>
</evidence>
<keyword evidence="11 12" id="KW-0998">Cell outer membrane</keyword>
<dbReference type="InterPro" id="IPR037066">
    <property type="entry name" value="Plug_dom_sf"/>
</dbReference>
<name>A0A927BZR7_9GAMM</name>
<keyword evidence="4" id="KW-0410">Iron transport</keyword>
<keyword evidence="10 12" id="KW-0472">Membrane</keyword>
<dbReference type="InterPro" id="IPR012910">
    <property type="entry name" value="Plug_dom"/>
</dbReference>
<evidence type="ECO:0000256" key="1">
    <source>
        <dbReference type="ARBA" id="ARBA00004571"/>
    </source>
</evidence>
<sequence>MSLTGEENMGAKTSLRVLNCLLISGSLIAAAHADESQEKPKKEQALKLETLSVTANRIEREALQESLSISVIGQDEIRSIGSTHINEILNRVPGVWISRGNGQEHLTAIRSGVLTGAGSCGAFYFAEDGIPLRSPGFCNVNELFDANSEQAQSIEVLRGPGTAVHGSNALNGVINVISPAIPDAGEKTGNVAVEAGPHDYGRIKLQYGEGQKDGGMMLSFHGESDNGYKDDSGFDQQKMTLRHLHKGETWNITSQLAASNLNQETAGYLNGKDAYKDDDLKKLNGNPEAFRNSLSVRYFSRFEREGNNDSRLVLTPYLRYTEMEFLQHFLPNTPLEENGERSAGLQTIFFHQPSEDLTLHNGFDAELTKAYLKETQSAPSSGVFPTGKHYDYEVDSIYAAWFIGSDWQINESNQLSMGIRYDIQLYDYDNLMVDGNFAEDGTPCPVTASNPTGACRFSRPSDDVNQFRNASYRIGYLLNMTDYSDLFVNAAHGFRAPQASEMYRLQATQQSTDLNKESLDSIELGLRTKWSRLSWQLNAYFMEKDELIIQDNNRNNFNGGATRSRGVEFSMDWALTNTVSWALQSAYAKHTFNNDVLANKYNDLTSAPRKTASTQLNWKMTDSSRLTLEAAYTGEYFLDDANDHTYPGHTLVNLRWQQDYKNNAYSIIRVNNLGDVDYAERARYSFGNYQYFVGEPRAVFIELGLRY</sequence>
<evidence type="ECO:0000256" key="12">
    <source>
        <dbReference type="PROSITE-ProRule" id="PRU01360"/>
    </source>
</evidence>
<comment type="subcellular location">
    <subcellularLocation>
        <location evidence="1 12">Cell outer membrane</location>
        <topology evidence="1 12">Multi-pass membrane protein</topology>
    </subcellularLocation>
</comment>
<dbReference type="Pfam" id="PF07715">
    <property type="entry name" value="Plug"/>
    <property type="match status" value="1"/>
</dbReference>
<feature type="short sequence motif" description="TonB box" evidence="13">
    <location>
        <begin position="50"/>
        <end position="56"/>
    </location>
</feature>
<dbReference type="Pfam" id="PF00593">
    <property type="entry name" value="TonB_dep_Rec_b-barrel"/>
    <property type="match status" value="1"/>
</dbReference>
<keyword evidence="5 12" id="KW-0812">Transmembrane</keyword>
<evidence type="ECO:0000256" key="7">
    <source>
        <dbReference type="ARBA" id="ARBA00023004"/>
    </source>
</evidence>
<keyword evidence="8" id="KW-0406">Ion transport</keyword>
<keyword evidence="3 12" id="KW-1134">Transmembrane beta strand</keyword>
<dbReference type="SUPFAM" id="SSF56935">
    <property type="entry name" value="Porins"/>
    <property type="match status" value="1"/>
</dbReference>
<dbReference type="PROSITE" id="PS52016">
    <property type="entry name" value="TONB_DEPENDENT_REC_3"/>
    <property type="match status" value="1"/>
</dbReference>
<dbReference type="Gene3D" id="2.40.170.20">
    <property type="entry name" value="TonB-dependent receptor, beta-barrel domain"/>
    <property type="match status" value="1"/>
</dbReference>
<dbReference type="InterPro" id="IPR036942">
    <property type="entry name" value="Beta-barrel_TonB_sf"/>
</dbReference>
<evidence type="ECO:0000256" key="3">
    <source>
        <dbReference type="ARBA" id="ARBA00022452"/>
    </source>
</evidence>
<evidence type="ECO:0000256" key="4">
    <source>
        <dbReference type="ARBA" id="ARBA00022496"/>
    </source>
</evidence>
<keyword evidence="18" id="KW-1185">Reference proteome</keyword>
<dbReference type="GO" id="GO:0006826">
    <property type="term" value="P:iron ion transport"/>
    <property type="evidence" value="ECO:0007669"/>
    <property type="project" value="UniProtKB-KW"/>
</dbReference>
<keyword evidence="6" id="KW-0732">Signal</keyword>
<keyword evidence="17" id="KW-0675">Receptor</keyword>
<evidence type="ECO:0000259" key="15">
    <source>
        <dbReference type="Pfam" id="PF00593"/>
    </source>
</evidence>
<dbReference type="Proteomes" id="UP000610558">
    <property type="component" value="Unassembled WGS sequence"/>
</dbReference>
<feature type="domain" description="TonB-dependent receptor plug" evidence="16">
    <location>
        <begin position="67"/>
        <end position="173"/>
    </location>
</feature>
<dbReference type="PROSITE" id="PS00430">
    <property type="entry name" value="TONB_DEPENDENT_REC_1"/>
    <property type="match status" value="1"/>
</dbReference>
<gene>
    <name evidence="17" type="ORF">IB286_06205</name>
</gene>
<keyword evidence="2 12" id="KW-0813">Transport</keyword>
<evidence type="ECO:0000256" key="11">
    <source>
        <dbReference type="ARBA" id="ARBA00023237"/>
    </source>
</evidence>
<dbReference type="PANTHER" id="PTHR32552">
    <property type="entry name" value="FERRICHROME IRON RECEPTOR-RELATED"/>
    <property type="match status" value="1"/>
</dbReference>
<comment type="similarity">
    <text evidence="12 14">Belongs to the TonB-dependent receptor family.</text>
</comment>
<evidence type="ECO:0000256" key="8">
    <source>
        <dbReference type="ARBA" id="ARBA00023065"/>
    </source>
</evidence>
<proteinExistence type="inferred from homology"/>
<dbReference type="Gene3D" id="2.170.130.10">
    <property type="entry name" value="TonB-dependent receptor, plug domain"/>
    <property type="match status" value="1"/>
</dbReference>
<evidence type="ECO:0000256" key="6">
    <source>
        <dbReference type="ARBA" id="ARBA00022729"/>
    </source>
</evidence>
<dbReference type="InterPro" id="IPR039426">
    <property type="entry name" value="TonB-dep_rcpt-like"/>
</dbReference>
<dbReference type="RefSeq" id="WP_190763567.1">
    <property type="nucleotide sequence ID" value="NZ_JACXLD010000002.1"/>
</dbReference>